<feature type="domain" description="Glutaredoxin" evidence="1">
    <location>
        <begin position="38"/>
        <end position="96"/>
    </location>
</feature>
<dbReference type="Pfam" id="PF00462">
    <property type="entry name" value="Glutaredoxin"/>
    <property type="match status" value="1"/>
</dbReference>
<evidence type="ECO:0000259" key="1">
    <source>
        <dbReference type="Pfam" id="PF00462"/>
    </source>
</evidence>
<dbReference type="PANTHER" id="PTHR34386">
    <property type="entry name" value="GLUTAREDOXIN"/>
    <property type="match status" value="1"/>
</dbReference>
<accession>A0ABY4VF49</accession>
<gene>
    <name evidence="2" type="ORF">MJO52_07050</name>
</gene>
<dbReference type="Proteomes" id="UP001055658">
    <property type="component" value="Chromosome"/>
</dbReference>
<name>A0ABY4VF49_9GAMM</name>
<proteinExistence type="predicted"/>
<dbReference type="EMBL" id="CP092418">
    <property type="protein sequence ID" value="USD22891.1"/>
    <property type="molecule type" value="Genomic_DNA"/>
</dbReference>
<evidence type="ECO:0000313" key="3">
    <source>
        <dbReference type="Proteomes" id="UP001055658"/>
    </source>
</evidence>
<dbReference type="SUPFAM" id="SSF52833">
    <property type="entry name" value="Thioredoxin-like"/>
    <property type="match status" value="1"/>
</dbReference>
<dbReference type="InterPro" id="IPR051548">
    <property type="entry name" value="Grx-like_ET"/>
</dbReference>
<protein>
    <submittedName>
        <fullName evidence="2">Glutaredoxin family protein</fullName>
    </submittedName>
</protein>
<sequence length="117" mass="13533">MRNVLILAVVLLIFQKWDKIELYFNPLPDYVSLRPGKVILYATEWCGYCQKSRELLGEYNIPFYEYDIEKSQVGRFQYDRLGGKGVPVLLINGEVIHGYNAKKILSAYSNTQSTSFL</sequence>
<reference evidence="2" key="1">
    <citation type="submission" date="2022-02" db="EMBL/GenBank/DDBJ databases">
        <title>Coral-associated bacteria.</title>
        <authorList>
            <person name="Tang K."/>
            <person name="Wang X."/>
        </authorList>
    </citation>
    <scope>NUCLEOTIDE SEQUENCE</scope>
    <source>
        <strain evidence="2">SCSIO 43006</strain>
    </source>
</reference>
<evidence type="ECO:0000313" key="2">
    <source>
        <dbReference type="EMBL" id="USD22891.1"/>
    </source>
</evidence>
<dbReference type="InterPro" id="IPR036249">
    <property type="entry name" value="Thioredoxin-like_sf"/>
</dbReference>
<dbReference type="Gene3D" id="3.40.30.10">
    <property type="entry name" value="Glutaredoxin"/>
    <property type="match status" value="1"/>
</dbReference>
<keyword evidence="3" id="KW-1185">Reference proteome</keyword>
<dbReference type="PANTHER" id="PTHR34386:SF1">
    <property type="entry name" value="GLUTAREDOXIN-LIKE PROTEIN NRDH"/>
    <property type="match status" value="1"/>
</dbReference>
<dbReference type="PROSITE" id="PS51354">
    <property type="entry name" value="GLUTAREDOXIN_2"/>
    <property type="match status" value="1"/>
</dbReference>
<organism evidence="2 3">
    <name type="scientific">Microbulbifer variabilis</name>
    <dbReference type="NCBI Taxonomy" id="266805"/>
    <lineage>
        <taxon>Bacteria</taxon>
        <taxon>Pseudomonadati</taxon>
        <taxon>Pseudomonadota</taxon>
        <taxon>Gammaproteobacteria</taxon>
        <taxon>Cellvibrionales</taxon>
        <taxon>Microbulbiferaceae</taxon>
        <taxon>Microbulbifer</taxon>
    </lineage>
</organism>
<dbReference type="RefSeq" id="WP_252085244.1">
    <property type="nucleotide sequence ID" value="NZ_CP092418.1"/>
</dbReference>
<dbReference type="CDD" id="cd02976">
    <property type="entry name" value="NrdH"/>
    <property type="match status" value="1"/>
</dbReference>
<dbReference type="InterPro" id="IPR002109">
    <property type="entry name" value="Glutaredoxin"/>
</dbReference>